<dbReference type="EMBL" id="AGNL01012326">
    <property type="protein sequence ID" value="EJK67953.1"/>
    <property type="molecule type" value="Genomic_DNA"/>
</dbReference>
<accession>K0SNS3</accession>
<feature type="compositionally biased region" description="Polar residues" evidence="1">
    <location>
        <begin position="129"/>
        <end position="142"/>
    </location>
</feature>
<comment type="caution">
    <text evidence="2">The sequence shown here is derived from an EMBL/GenBank/DDBJ whole genome shotgun (WGS) entry which is preliminary data.</text>
</comment>
<evidence type="ECO:0000313" key="2">
    <source>
        <dbReference type="EMBL" id="EJK67953.1"/>
    </source>
</evidence>
<protein>
    <submittedName>
        <fullName evidence="2">Uncharacterized protein</fullName>
    </submittedName>
</protein>
<evidence type="ECO:0000313" key="3">
    <source>
        <dbReference type="Proteomes" id="UP000266841"/>
    </source>
</evidence>
<organism evidence="2 3">
    <name type="scientific">Thalassiosira oceanica</name>
    <name type="common">Marine diatom</name>
    <dbReference type="NCBI Taxonomy" id="159749"/>
    <lineage>
        <taxon>Eukaryota</taxon>
        <taxon>Sar</taxon>
        <taxon>Stramenopiles</taxon>
        <taxon>Ochrophyta</taxon>
        <taxon>Bacillariophyta</taxon>
        <taxon>Coscinodiscophyceae</taxon>
        <taxon>Thalassiosirophycidae</taxon>
        <taxon>Thalassiosirales</taxon>
        <taxon>Thalassiosiraceae</taxon>
        <taxon>Thalassiosira</taxon>
    </lineage>
</organism>
<dbReference type="Proteomes" id="UP000266841">
    <property type="component" value="Unassembled WGS sequence"/>
</dbReference>
<sequence length="142" mass="15243">MLNGKFGSYLFIQNLNPVPGSDEDKFTQLVQQQQAFAGEGFPADGPDALLKQFDDLKFSSRLKKARPPKINEICAGDSCWDCSCTSPPAPPPRLGPHLVSVSWIVSARSKAFHSPVMTHTELTEDVGTGPSTVPSAGTATVR</sequence>
<proteinExistence type="predicted"/>
<evidence type="ECO:0000256" key="1">
    <source>
        <dbReference type="SAM" id="MobiDB-lite"/>
    </source>
</evidence>
<dbReference type="AlphaFoldDB" id="K0SNS3"/>
<name>K0SNS3_THAOC</name>
<gene>
    <name evidence="2" type="ORF">THAOC_10931</name>
</gene>
<feature type="region of interest" description="Disordered" evidence="1">
    <location>
        <begin position="122"/>
        <end position="142"/>
    </location>
</feature>
<reference evidence="2 3" key="1">
    <citation type="journal article" date="2012" name="Genome Biol.">
        <title>Genome and low-iron response of an oceanic diatom adapted to chronic iron limitation.</title>
        <authorList>
            <person name="Lommer M."/>
            <person name="Specht M."/>
            <person name="Roy A.S."/>
            <person name="Kraemer L."/>
            <person name="Andreson R."/>
            <person name="Gutowska M.A."/>
            <person name="Wolf J."/>
            <person name="Bergner S.V."/>
            <person name="Schilhabel M.B."/>
            <person name="Klostermeier U.C."/>
            <person name="Beiko R.G."/>
            <person name="Rosenstiel P."/>
            <person name="Hippler M."/>
            <person name="Laroche J."/>
        </authorList>
    </citation>
    <scope>NUCLEOTIDE SEQUENCE [LARGE SCALE GENOMIC DNA]</scope>
    <source>
        <strain evidence="2 3">CCMP1005</strain>
    </source>
</reference>
<keyword evidence="3" id="KW-1185">Reference proteome</keyword>